<feature type="compositionally biased region" description="Basic and acidic residues" evidence="1">
    <location>
        <begin position="311"/>
        <end position="330"/>
    </location>
</feature>
<dbReference type="InParanoid" id="I2GXZ9"/>
<dbReference type="SUPFAM" id="SSF103657">
    <property type="entry name" value="BAR/IMD domain-like"/>
    <property type="match status" value="1"/>
</dbReference>
<dbReference type="Pfam" id="PF10455">
    <property type="entry name" value="BAR_2"/>
    <property type="match status" value="1"/>
</dbReference>
<protein>
    <recommendedName>
        <fullName evidence="4">BAR domain-containing protein</fullName>
    </recommendedName>
</protein>
<dbReference type="Gene3D" id="1.20.1270.60">
    <property type="entry name" value="Arfaptin homology (AH) domain/BAR domain"/>
    <property type="match status" value="1"/>
</dbReference>
<dbReference type="Proteomes" id="UP000002866">
    <property type="component" value="Chromosome 2"/>
</dbReference>
<feature type="compositionally biased region" description="Low complexity" evidence="1">
    <location>
        <begin position="76"/>
        <end position="87"/>
    </location>
</feature>
<reference evidence="2 3" key="1">
    <citation type="journal article" date="2011" name="Proc. Natl. Acad. Sci. U.S.A.">
        <title>Evolutionary erosion of yeast sex chromosomes by mating-type switching accidents.</title>
        <authorList>
            <person name="Gordon J.L."/>
            <person name="Armisen D."/>
            <person name="Proux-Wera E."/>
            <person name="Oheigeartaigh S.S."/>
            <person name="Byrne K.P."/>
            <person name="Wolfe K.H."/>
        </authorList>
    </citation>
    <scope>NUCLEOTIDE SEQUENCE [LARGE SCALE GENOMIC DNA]</scope>
    <source>
        <strain evidence="3">ATCC 34711 / CBS 6284 / DSM 70876 / NBRC 10599 / NRRL Y-10934 / UCD 77-7</strain>
    </source>
</reference>
<dbReference type="GeneID" id="14493890"/>
<organism evidence="2 3">
    <name type="scientific">Henningerozyma blattae (strain ATCC 34711 / CBS 6284 / DSM 70876 / NBRC 10599 / NRRL Y-10934 / UCD 77-7)</name>
    <name type="common">Yeast</name>
    <name type="synonym">Tetrapisispora blattae</name>
    <dbReference type="NCBI Taxonomy" id="1071380"/>
    <lineage>
        <taxon>Eukaryota</taxon>
        <taxon>Fungi</taxon>
        <taxon>Dikarya</taxon>
        <taxon>Ascomycota</taxon>
        <taxon>Saccharomycotina</taxon>
        <taxon>Saccharomycetes</taxon>
        <taxon>Saccharomycetales</taxon>
        <taxon>Saccharomycetaceae</taxon>
        <taxon>Henningerozyma</taxon>
    </lineage>
</organism>
<dbReference type="AlphaFoldDB" id="I2GXZ9"/>
<proteinExistence type="predicted"/>
<dbReference type="KEGG" id="tbl:TBLA_0B01580"/>
<evidence type="ECO:0000313" key="2">
    <source>
        <dbReference type="EMBL" id="CCH59001.1"/>
    </source>
</evidence>
<feature type="region of interest" description="Disordered" evidence="1">
    <location>
        <begin position="301"/>
        <end position="360"/>
    </location>
</feature>
<evidence type="ECO:0000313" key="3">
    <source>
        <dbReference type="Proteomes" id="UP000002866"/>
    </source>
</evidence>
<gene>
    <name evidence="2" type="primary">TBLA0B01580</name>
    <name evidence="2" type="ORF">TBLA_0B01580</name>
</gene>
<evidence type="ECO:0008006" key="4">
    <source>
        <dbReference type="Google" id="ProtNLM"/>
    </source>
</evidence>
<sequence>MQEKFGQVTDISPLPQEYLDLEQQVDSIKLVYDHFLRITTVYENESYDYPKDVRDSITEFQKTASSRVQELQTKISNSSDNSHSSGSVEPMRTSVSSVGSINNYNQNSPRTLNNALSKAALFAAEQLKMDKDSSTVFHSFSEAESIISDERIKQDKIIQKSFNTELKNVLTNRIDVANKHRKDVQNKRLQYDISRTKLDHASEDKESSLRVAMEQHKQAFEQSIDDAIIMMHEVISHSNFITNLNELAMAQLEYHERSFKALQDFITTMTYSNSASSTAHSNIQINHLSSGTVGIQMENLEDSDNNADSDNLDKPPKMPSRRNIEEEHPPKMPPRHATGKPAIPVSATSTSITASTKDSSVNNLTNKVEGITLEGDVSDLDDEDVM</sequence>
<dbReference type="eggNOG" id="ENOG502QQ2V">
    <property type="taxonomic scope" value="Eukaryota"/>
</dbReference>
<dbReference type="OrthoDB" id="5549748at2759"/>
<dbReference type="InterPro" id="IPR027267">
    <property type="entry name" value="AH/BAR_dom_sf"/>
</dbReference>
<keyword evidence="3" id="KW-1185">Reference proteome</keyword>
<dbReference type="RefSeq" id="XP_004178520.1">
    <property type="nucleotide sequence ID" value="XM_004178472.1"/>
</dbReference>
<evidence type="ECO:0000256" key="1">
    <source>
        <dbReference type="SAM" id="MobiDB-lite"/>
    </source>
</evidence>
<feature type="compositionally biased region" description="Low complexity" evidence="1">
    <location>
        <begin position="346"/>
        <end position="360"/>
    </location>
</feature>
<name>I2GXZ9_HENB6</name>
<dbReference type="HOGENOM" id="CLU_716067_0_0_1"/>
<accession>I2GXZ9</accession>
<dbReference type="EMBL" id="HE806317">
    <property type="protein sequence ID" value="CCH59001.1"/>
    <property type="molecule type" value="Genomic_DNA"/>
</dbReference>
<dbReference type="InterPro" id="IPR018859">
    <property type="entry name" value="BAR_dom-cont"/>
</dbReference>
<feature type="region of interest" description="Disordered" evidence="1">
    <location>
        <begin position="71"/>
        <end position="93"/>
    </location>
</feature>